<evidence type="ECO:0000256" key="3">
    <source>
        <dbReference type="RuleBase" id="RU365026"/>
    </source>
</evidence>
<gene>
    <name evidence="5" type="ORF">TRIUR3_27971</name>
</gene>
<keyword evidence="3" id="KW-0268">Exocytosis</keyword>
<organism evidence="5">
    <name type="scientific">Triticum urartu</name>
    <name type="common">Red wild einkorn</name>
    <name type="synonym">Crithodium urartu</name>
    <dbReference type="NCBI Taxonomy" id="4572"/>
    <lineage>
        <taxon>Eukaryota</taxon>
        <taxon>Viridiplantae</taxon>
        <taxon>Streptophyta</taxon>
        <taxon>Embryophyta</taxon>
        <taxon>Tracheophyta</taxon>
        <taxon>Spermatophyta</taxon>
        <taxon>Magnoliopsida</taxon>
        <taxon>Liliopsida</taxon>
        <taxon>Poales</taxon>
        <taxon>Poaceae</taxon>
        <taxon>BOP clade</taxon>
        <taxon>Pooideae</taxon>
        <taxon>Triticodae</taxon>
        <taxon>Triticeae</taxon>
        <taxon>Triticinae</taxon>
        <taxon>Triticum</taxon>
    </lineage>
</organism>
<dbReference type="Pfam" id="PF03081">
    <property type="entry name" value="Exo70_C"/>
    <property type="match status" value="1"/>
</dbReference>
<dbReference type="GO" id="GO:0005546">
    <property type="term" value="F:phosphatidylinositol-4,5-bisphosphate binding"/>
    <property type="evidence" value="ECO:0007669"/>
    <property type="project" value="InterPro"/>
</dbReference>
<dbReference type="eggNOG" id="KOG2344">
    <property type="taxonomic scope" value="Eukaryota"/>
</dbReference>
<keyword evidence="2 3" id="KW-0813">Transport</keyword>
<sequence length="508" mass="56814">MVAVHLSSVFSGLRGLFQGSSTRGHLASVPEESTTGFTDAFSPPLNSYRESIRSVSIVCSEWRVRSTLSDQSRSTDSSDSGASRSNTSSYSSASVGAADLGTSELTKIAHRMVSDGYTQRMVRAFHTLSLTKTIAPHPSLKNWFIELDVDWVLDSRLQLRLKGASANWLQELVKRWIRALTIIVSSINEVNLATRRWRTHEALAIARFGKASISAMLVVVGTILDAIEEDKLQVVLHMYMCVSSASYMSMMPVVPLEAQCISDEVSILLKTEENMLIQAVSSTMMDIKMLPKYDSWAMENIARSGGGIDCKIRFLVNGILSMRIAYASTLVSAQSQNTVKLCDAIDDTINYLKDELQRKSDLFQDPSLGCIFLLNNSYFVAQVMSQSHPSGIKLTPECKKYMDFYLLSWGHVLSCIPKYHSPGLLRRWINTSPLAKFESSFHKTYQTQKFWKVPDPRLRDALRRAIIERVISGYHDYLKEQPALAEQVSRGSSSPQVLEEMLGELFEG</sequence>
<comment type="similarity">
    <text evidence="1 3">Belongs to the EXO70 family.</text>
</comment>
<dbReference type="AlphaFoldDB" id="M7ZCF7"/>
<dbReference type="InterPro" id="IPR004140">
    <property type="entry name" value="Exo70"/>
</dbReference>
<dbReference type="GO" id="GO:0015031">
    <property type="term" value="P:protein transport"/>
    <property type="evidence" value="ECO:0007669"/>
    <property type="project" value="UniProtKB-KW"/>
</dbReference>
<keyword evidence="3" id="KW-0653">Protein transport</keyword>
<feature type="domain" description="Exocyst complex subunit Exo70 C-terminal" evidence="4">
    <location>
        <begin position="334"/>
        <end position="486"/>
    </location>
</feature>
<accession>M7ZCF7</accession>
<name>M7ZCF7_TRIUA</name>
<evidence type="ECO:0000313" key="5">
    <source>
        <dbReference type="EMBL" id="EMS60893.1"/>
    </source>
</evidence>
<evidence type="ECO:0000259" key="4">
    <source>
        <dbReference type="Pfam" id="PF03081"/>
    </source>
</evidence>
<dbReference type="InterPro" id="IPR046364">
    <property type="entry name" value="Exo70_C"/>
</dbReference>
<dbReference type="InterPro" id="IPR016159">
    <property type="entry name" value="Cullin_repeat-like_dom_sf"/>
</dbReference>
<dbReference type="SUPFAM" id="SSF74788">
    <property type="entry name" value="Cullin repeat-like"/>
    <property type="match status" value="1"/>
</dbReference>
<dbReference type="GO" id="GO:0000145">
    <property type="term" value="C:exocyst"/>
    <property type="evidence" value="ECO:0007669"/>
    <property type="project" value="InterPro"/>
</dbReference>
<dbReference type="PANTHER" id="PTHR12542">
    <property type="entry name" value="EXOCYST COMPLEX PROTEIN EXO70"/>
    <property type="match status" value="1"/>
</dbReference>
<protein>
    <recommendedName>
        <fullName evidence="3">Exocyst subunit Exo70 family protein</fullName>
    </recommendedName>
</protein>
<dbReference type="Gene3D" id="1.20.1280.170">
    <property type="entry name" value="Exocyst complex component Exo70"/>
    <property type="match status" value="1"/>
</dbReference>
<reference evidence="5" key="1">
    <citation type="journal article" date="2013" name="Nature">
        <title>Draft genome of the wheat A-genome progenitor Triticum urartu.</title>
        <authorList>
            <person name="Ling H.Q."/>
            <person name="Zhao S."/>
            <person name="Liu D."/>
            <person name="Wang J."/>
            <person name="Sun H."/>
            <person name="Zhang C."/>
            <person name="Fan H."/>
            <person name="Li D."/>
            <person name="Dong L."/>
            <person name="Tao Y."/>
            <person name="Gao C."/>
            <person name="Wu H."/>
            <person name="Li Y."/>
            <person name="Cui Y."/>
            <person name="Guo X."/>
            <person name="Zheng S."/>
            <person name="Wang B."/>
            <person name="Yu K."/>
            <person name="Liang Q."/>
            <person name="Yang W."/>
            <person name="Lou X."/>
            <person name="Chen J."/>
            <person name="Feng M."/>
            <person name="Jian J."/>
            <person name="Zhang X."/>
            <person name="Luo G."/>
            <person name="Jiang Y."/>
            <person name="Liu J."/>
            <person name="Wang Z."/>
            <person name="Sha Y."/>
            <person name="Zhang B."/>
            <person name="Wu H."/>
            <person name="Tang D."/>
            <person name="Shen Q."/>
            <person name="Xue P."/>
            <person name="Zou S."/>
            <person name="Wang X."/>
            <person name="Liu X."/>
            <person name="Wang F."/>
            <person name="Yang Y."/>
            <person name="An X."/>
            <person name="Dong Z."/>
            <person name="Zhang K."/>
            <person name="Zhang X."/>
            <person name="Luo M.C."/>
            <person name="Dvorak J."/>
            <person name="Tong Y."/>
            <person name="Wang J."/>
            <person name="Yang H."/>
            <person name="Li Z."/>
            <person name="Wang D."/>
            <person name="Zhang A."/>
            <person name="Wang J."/>
        </authorList>
    </citation>
    <scope>NUCLEOTIDE SEQUENCE</scope>
</reference>
<comment type="function">
    <text evidence="3">Component of the exocyst complex.</text>
</comment>
<dbReference type="EMBL" id="KD103633">
    <property type="protein sequence ID" value="EMS60893.1"/>
    <property type="molecule type" value="Genomic_DNA"/>
</dbReference>
<evidence type="ECO:0000256" key="2">
    <source>
        <dbReference type="ARBA" id="ARBA00022448"/>
    </source>
</evidence>
<proteinExistence type="inferred from homology"/>
<dbReference type="GO" id="GO:0006887">
    <property type="term" value="P:exocytosis"/>
    <property type="evidence" value="ECO:0007669"/>
    <property type="project" value="UniProtKB-KW"/>
</dbReference>
<dbReference type="PANTHER" id="PTHR12542:SF166">
    <property type="entry name" value="EXOCYST SUBUNIT EXO70 FAMILY PROTEIN"/>
    <property type="match status" value="1"/>
</dbReference>
<evidence type="ECO:0000256" key="1">
    <source>
        <dbReference type="ARBA" id="ARBA00006756"/>
    </source>
</evidence>
<dbReference type="STRING" id="4572.M7ZCF7"/>